<dbReference type="STRING" id="84029.CROST_08020"/>
<dbReference type="KEGG" id="crw:CROST_043430"/>
<evidence type="ECO:0000313" key="2">
    <source>
        <dbReference type="Proteomes" id="UP000190951"/>
    </source>
</evidence>
<sequence length="375" mass="43737">MFKKYLDNEQFNFQLNRFLGKFMEDSEVKNDIEKALPNIKDMDSWYIAWRKLAEKSEIKGKFELAAAYYAAGNFYLRESDPNKAHMYTKYRENYYKSYKGLPLEHFNVPYEDSFFQAVRVKFQGSTKTLIFHGGYDSCLEEMLPFLSVFENLGYDIIAFEGPGQGMALKNGLKFIHNWEKPVSALLDYFNLDEVTILGCSWGGYFCLRAAAFEKRIKAAIAYDIFYCGMDVIGMKNKEMRYELEDLLNNNQKDKVNELMYSKMKADIDFDWKISKGMDNTMTDTPYDFLKAIQLHTMDGIEKLIDQDVLLLAGEEDQYVPIEVMKLLEDRLVNANITKKIFTKETGGEQHCQAGRMDLAFDEIKKFLIKNKNMHI</sequence>
<dbReference type="EMBL" id="CP096983">
    <property type="protein sequence ID" value="URZ13577.1"/>
    <property type="molecule type" value="Genomic_DNA"/>
</dbReference>
<name>A0A1S8LHC2_9CLOT</name>
<organism evidence="1 2">
    <name type="scientific">Clostridium felsineum</name>
    <dbReference type="NCBI Taxonomy" id="36839"/>
    <lineage>
        <taxon>Bacteria</taxon>
        <taxon>Bacillati</taxon>
        <taxon>Bacillota</taxon>
        <taxon>Clostridia</taxon>
        <taxon>Eubacteriales</taxon>
        <taxon>Clostridiaceae</taxon>
        <taxon>Clostridium</taxon>
    </lineage>
</organism>
<dbReference type="SUPFAM" id="SSF53474">
    <property type="entry name" value="alpha/beta-Hydrolases"/>
    <property type="match status" value="1"/>
</dbReference>
<evidence type="ECO:0000313" key="1">
    <source>
        <dbReference type="EMBL" id="URZ13577.1"/>
    </source>
</evidence>
<dbReference type="InterPro" id="IPR000073">
    <property type="entry name" value="AB_hydrolase_1"/>
</dbReference>
<dbReference type="RefSeq" id="WP_176091504.1">
    <property type="nucleotide sequence ID" value="NZ_CP096983.1"/>
</dbReference>
<keyword evidence="2" id="KW-1185">Reference proteome</keyword>
<dbReference type="Proteomes" id="UP000190951">
    <property type="component" value="Chromosome"/>
</dbReference>
<proteinExistence type="predicted"/>
<accession>A0A1S8LHC2</accession>
<protein>
    <submittedName>
        <fullName evidence="1">Uncharacterized protein</fullName>
    </submittedName>
</protein>
<dbReference type="InterPro" id="IPR029058">
    <property type="entry name" value="AB_hydrolase_fold"/>
</dbReference>
<dbReference type="AlphaFoldDB" id="A0A1S8LHC2"/>
<dbReference type="Pfam" id="PF00561">
    <property type="entry name" value="Abhydrolase_1"/>
    <property type="match status" value="1"/>
</dbReference>
<dbReference type="Gene3D" id="3.40.50.1820">
    <property type="entry name" value="alpha/beta hydrolase"/>
    <property type="match status" value="1"/>
</dbReference>
<gene>
    <name evidence="1" type="ORF">CROST_043430</name>
</gene>
<reference evidence="1 2" key="1">
    <citation type="submission" date="2022-04" db="EMBL/GenBank/DDBJ databases">
        <title>Genome sequence of C. roseum typestrain.</title>
        <authorList>
            <person name="Poehlein A."/>
            <person name="Schoch T."/>
            <person name="Duerre P."/>
            <person name="Daniel R."/>
        </authorList>
    </citation>
    <scope>NUCLEOTIDE SEQUENCE [LARGE SCALE GENOMIC DNA]</scope>
    <source>
        <strain evidence="1 2">DSM 7320</strain>
    </source>
</reference>